<evidence type="ECO:0000313" key="6">
    <source>
        <dbReference type="Proteomes" id="UP000290261"/>
    </source>
</evidence>
<name>A0A444VHX8_9FLAO</name>
<dbReference type="Pfam" id="PF16344">
    <property type="entry name" value="FecR_C"/>
    <property type="match status" value="1"/>
</dbReference>
<dbReference type="RefSeq" id="WP_129655951.1">
    <property type="nucleotide sequence ID" value="NZ_ML142914.1"/>
</dbReference>
<accession>A0A444VHX8</accession>
<evidence type="ECO:0000259" key="3">
    <source>
        <dbReference type="Pfam" id="PF04773"/>
    </source>
</evidence>
<dbReference type="Pfam" id="PF04773">
    <property type="entry name" value="FecR"/>
    <property type="match status" value="1"/>
</dbReference>
<keyword evidence="2" id="KW-1133">Transmembrane helix</keyword>
<keyword evidence="6" id="KW-1185">Reference proteome</keyword>
<dbReference type="InterPro" id="IPR006860">
    <property type="entry name" value="FecR"/>
</dbReference>
<dbReference type="PANTHER" id="PTHR30273:SF2">
    <property type="entry name" value="PROTEIN FECR"/>
    <property type="match status" value="1"/>
</dbReference>
<reference evidence="5 6" key="1">
    <citation type="submission" date="2014-04" db="EMBL/GenBank/DDBJ databases">
        <title>Whole genome of Muricauda olearia.</title>
        <authorList>
            <person name="Zhang X.-H."/>
            <person name="Tang K."/>
        </authorList>
    </citation>
    <scope>NUCLEOTIDE SEQUENCE [LARGE SCALE GENOMIC DNA]</scope>
    <source>
        <strain evidence="5 6">Th120</strain>
    </source>
</reference>
<evidence type="ECO:0008006" key="7">
    <source>
        <dbReference type="Google" id="ProtNLM"/>
    </source>
</evidence>
<sequence>MDPQIESILVKYLSHCATAEEMDILEKWIDAPEGKARFQQYVNTNYLINYTMNDPDTEHEVEQLLTRIRRSRSLAHRFRTSPYLRYAAVLVATGMLLAGYFMLDRSKKSEDIQIEPVIVDNAIVPGSDKATLTMEDGSTVVLEEGTSFRSDHATSNGEAITYTSSQASSGDDPATRNPKPATHTLTIPRGGQFFVELSDGTKVWLNAESQLKYPVAFVDGKTRTIELIYGEAYLEVSPSTEHNGSRFQVDHPQQTVEVLGTEFNIKAYRDEPVIYTTLVEGKVSLTYEGNTPASPAGRENLRPNQQLRYNTQNKTASLSEVNIFDVVSWKEGVFSFDHATLEEIMKVLERWYDMQVVFEDANLKQVEYSGSINKKYEIEEILTALMETGTIRTYEIDKKTIVLK</sequence>
<dbReference type="Gene3D" id="2.60.120.1440">
    <property type="match status" value="1"/>
</dbReference>
<dbReference type="InterPro" id="IPR032508">
    <property type="entry name" value="FecR_C"/>
</dbReference>
<feature type="region of interest" description="Disordered" evidence="1">
    <location>
        <begin position="162"/>
        <end position="183"/>
    </location>
</feature>
<dbReference type="Gene3D" id="3.55.50.30">
    <property type="match status" value="1"/>
</dbReference>
<evidence type="ECO:0000313" key="5">
    <source>
        <dbReference type="EMBL" id="RYC50366.1"/>
    </source>
</evidence>
<protein>
    <recommendedName>
        <fullName evidence="7">DUF4974 domain-containing protein</fullName>
    </recommendedName>
</protein>
<dbReference type="EMBL" id="JJMP01000010">
    <property type="protein sequence ID" value="RYC50366.1"/>
    <property type="molecule type" value="Genomic_DNA"/>
</dbReference>
<dbReference type="AlphaFoldDB" id="A0A444VHX8"/>
<gene>
    <name evidence="5" type="ORF">DN53_05430</name>
</gene>
<dbReference type="PANTHER" id="PTHR30273">
    <property type="entry name" value="PERIPLASMIC SIGNAL SENSOR AND SIGMA FACTOR ACTIVATOR FECR-RELATED"/>
    <property type="match status" value="1"/>
</dbReference>
<evidence type="ECO:0000256" key="1">
    <source>
        <dbReference type="SAM" id="MobiDB-lite"/>
    </source>
</evidence>
<comment type="caution">
    <text evidence="5">The sequence shown here is derived from an EMBL/GenBank/DDBJ whole genome shotgun (WGS) entry which is preliminary data.</text>
</comment>
<feature type="domain" description="FecR protein" evidence="3">
    <location>
        <begin position="186"/>
        <end position="283"/>
    </location>
</feature>
<keyword evidence="2" id="KW-0472">Membrane</keyword>
<feature type="domain" description="Protein FecR C-terminal" evidence="4">
    <location>
        <begin position="334"/>
        <end position="402"/>
    </location>
</feature>
<dbReference type="GO" id="GO:0016989">
    <property type="term" value="F:sigma factor antagonist activity"/>
    <property type="evidence" value="ECO:0007669"/>
    <property type="project" value="TreeGrafter"/>
</dbReference>
<feature type="transmembrane region" description="Helical" evidence="2">
    <location>
        <begin position="83"/>
        <end position="103"/>
    </location>
</feature>
<proteinExistence type="predicted"/>
<dbReference type="Proteomes" id="UP000290261">
    <property type="component" value="Unassembled WGS sequence"/>
</dbReference>
<evidence type="ECO:0000259" key="4">
    <source>
        <dbReference type="Pfam" id="PF16344"/>
    </source>
</evidence>
<keyword evidence="2" id="KW-0812">Transmembrane</keyword>
<organism evidence="5 6">
    <name type="scientific">Flagellimonas olearia</name>
    <dbReference type="NCBI Taxonomy" id="552546"/>
    <lineage>
        <taxon>Bacteria</taxon>
        <taxon>Pseudomonadati</taxon>
        <taxon>Bacteroidota</taxon>
        <taxon>Flavobacteriia</taxon>
        <taxon>Flavobacteriales</taxon>
        <taxon>Flavobacteriaceae</taxon>
        <taxon>Flagellimonas</taxon>
    </lineage>
</organism>
<dbReference type="InterPro" id="IPR012373">
    <property type="entry name" value="Ferrdict_sens_TM"/>
</dbReference>
<evidence type="ECO:0000256" key="2">
    <source>
        <dbReference type="SAM" id="Phobius"/>
    </source>
</evidence>